<accession>A0A7Z1AFZ8</accession>
<feature type="transmembrane region" description="Helical" evidence="9">
    <location>
        <begin position="73"/>
        <end position="93"/>
    </location>
</feature>
<keyword evidence="11" id="KW-1185">Reference proteome</keyword>
<evidence type="ECO:0000256" key="9">
    <source>
        <dbReference type="SAM" id="Phobius"/>
    </source>
</evidence>
<dbReference type="InterPro" id="IPR026034">
    <property type="entry name" value="MreD_proteobac"/>
</dbReference>
<dbReference type="NCBIfam" id="TIGR03426">
    <property type="entry name" value="shape_MreD"/>
    <property type="match status" value="1"/>
</dbReference>
<sequence>MIDQAQSRNYIITLTLLIGFILTIIPLPEWATAYRPQWVALILIYWCMAVPERIGVGISWTTGLLLDVLTGTLLGQHALGFSVIAYIMLKLYLRVRVMPLRQQVFTIFILLLVERLLALWSTGAAGYPTPSLWYWITPLISTLLWPWVFIILRDMRRRFHIS</sequence>
<dbReference type="PANTHER" id="PTHR37484:SF1">
    <property type="entry name" value="ROD SHAPE-DETERMINING PROTEIN MRED"/>
    <property type="match status" value="1"/>
</dbReference>
<keyword evidence="3 8" id="KW-1003">Cell membrane</keyword>
<feature type="transmembrane region" description="Helical" evidence="9">
    <location>
        <begin position="105"/>
        <end position="126"/>
    </location>
</feature>
<evidence type="ECO:0000313" key="11">
    <source>
        <dbReference type="Proteomes" id="UP000094769"/>
    </source>
</evidence>
<dbReference type="GO" id="GO:0008360">
    <property type="term" value="P:regulation of cell shape"/>
    <property type="evidence" value="ECO:0007669"/>
    <property type="project" value="UniProtKB-UniRule"/>
</dbReference>
<evidence type="ECO:0000256" key="3">
    <source>
        <dbReference type="ARBA" id="ARBA00022475"/>
    </source>
</evidence>
<name>A0A7Z1AFZ8_9GAMM</name>
<comment type="similarity">
    <text evidence="2 8">Belongs to the MreD family.</text>
</comment>
<evidence type="ECO:0000256" key="4">
    <source>
        <dbReference type="ARBA" id="ARBA00022692"/>
    </source>
</evidence>
<dbReference type="Proteomes" id="UP000094769">
    <property type="component" value="Unassembled WGS sequence"/>
</dbReference>
<evidence type="ECO:0000256" key="6">
    <source>
        <dbReference type="ARBA" id="ARBA00022989"/>
    </source>
</evidence>
<dbReference type="AlphaFoldDB" id="A0A7Z1AFZ8"/>
<dbReference type="OrthoDB" id="6647425at2"/>
<keyword evidence="4 9" id="KW-0812">Transmembrane</keyword>
<keyword evidence="7 8" id="KW-0472">Membrane</keyword>
<keyword evidence="8" id="KW-0997">Cell inner membrane</keyword>
<evidence type="ECO:0000256" key="1">
    <source>
        <dbReference type="ARBA" id="ARBA00004651"/>
    </source>
</evidence>
<evidence type="ECO:0000313" key="10">
    <source>
        <dbReference type="EMBL" id="ODJ88018.1"/>
    </source>
</evidence>
<dbReference type="PIRSF" id="PIRSF018472">
    <property type="entry name" value="MreD_proteobac"/>
    <property type="match status" value="1"/>
</dbReference>
<evidence type="ECO:0000256" key="7">
    <source>
        <dbReference type="ARBA" id="ARBA00023136"/>
    </source>
</evidence>
<reference evidence="10 11" key="1">
    <citation type="submission" date="2016-06" db="EMBL/GenBank/DDBJ databases">
        <title>Genome sequence of endosymbiont of Candidatus Endolucinida thiodiazotropha.</title>
        <authorList>
            <person name="Poehlein A."/>
            <person name="Koenig S."/>
            <person name="Heiden S.E."/>
            <person name="Thuermer A."/>
            <person name="Voget S."/>
            <person name="Daniel R."/>
            <person name="Markert S."/>
            <person name="Gros O."/>
            <person name="Schweder T."/>
        </authorList>
    </citation>
    <scope>NUCLEOTIDE SEQUENCE [LARGE SCALE GENOMIC DNA]</scope>
    <source>
        <strain evidence="10 11">COS</strain>
    </source>
</reference>
<comment type="function">
    <text evidence="8">Involved in formation of the rod shape of the cell. May also contribute to regulation of formation of penicillin-binding proteins.</text>
</comment>
<keyword evidence="5 8" id="KW-0133">Cell shape</keyword>
<dbReference type="GO" id="GO:0005886">
    <property type="term" value="C:plasma membrane"/>
    <property type="evidence" value="ECO:0007669"/>
    <property type="project" value="UniProtKB-SubCell"/>
</dbReference>
<dbReference type="RefSeq" id="WP_069124006.1">
    <property type="nucleotide sequence ID" value="NZ_MARB01000008.1"/>
</dbReference>
<feature type="transmembrane region" description="Helical" evidence="9">
    <location>
        <begin position="12"/>
        <end position="31"/>
    </location>
</feature>
<dbReference type="Pfam" id="PF04093">
    <property type="entry name" value="MreD"/>
    <property type="match status" value="1"/>
</dbReference>
<evidence type="ECO:0000256" key="8">
    <source>
        <dbReference type="PIRNR" id="PIRNR018472"/>
    </source>
</evidence>
<comment type="subcellular location">
    <subcellularLocation>
        <location evidence="8">Cell inner membrane</location>
    </subcellularLocation>
    <subcellularLocation>
        <location evidence="1">Cell membrane</location>
        <topology evidence="1">Multi-pass membrane protein</topology>
    </subcellularLocation>
</comment>
<gene>
    <name evidence="10" type="primary">mreD</name>
    <name evidence="10" type="ORF">CODIS_17920</name>
</gene>
<proteinExistence type="inferred from homology"/>
<organism evidence="10 11">
    <name type="scientific">Candidatus Thiodiazotropha endolucinida</name>
    <dbReference type="NCBI Taxonomy" id="1655433"/>
    <lineage>
        <taxon>Bacteria</taxon>
        <taxon>Pseudomonadati</taxon>
        <taxon>Pseudomonadota</taxon>
        <taxon>Gammaproteobacteria</taxon>
        <taxon>Chromatiales</taxon>
        <taxon>Sedimenticolaceae</taxon>
        <taxon>Candidatus Thiodiazotropha</taxon>
    </lineage>
</organism>
<keyword evidence="6 9" id="KW-1133">Transmembrane helix</keyword>
<dbReference type="PANTHER" id="PTHR37484">
    <property type="entry name" value="ROD SHAPE-DETERMINING PROTEIN MRED"/>
    <property type="match status" value="1"/>
</dbReference>
<evidence type="ECO:0000256" key="2">
    <source>
        <dbReference type="ARBA" id="ARBA00007776"/>
    </source>
</evidence>
<evidence type="ECO:0000256" key="5">
    <source>
        <dbReference type="ARBA" id="ARBA00022960"/>
    </source>
</evidence>
<dbReference type="InterPro" id="IPR007227">
    <property type="entry name" value="Cell_shape_determining_MreD"/>
</dbReference>
<feature type="transmembrane region" description="Helical" evidence="9">
    <location>
        <begin position="38"/>
        <end position="61"/>
    </location>
</feature>
<comment type="caution">
    <text evidence="10">The sequence shown here is derived from an EMBL/GenBank/DDBJ whole genome shotgun (WGS) entry which is preliminary data.</text>
</comment>
<dbReference type="EMBL" id="MARB01000008">
    <property type="protein sequence ID" value="ODJ88018.1"/>
    <property type="molecule type" value="Genomic_DNA"/>
</dbReference>
<protein>
    <recommendedName>
        <fullName evidence="8">Rod shape-determining protein MreD</fullName>
    </recommendedName>
</protein>
<feature type="transmembrane region" description="Helical" evidence="9">
    <location>
        <begin position="132"/>
        <end position="152"/>
    </location>
</feature>